<reference evidence="1" key="1">
    <citation type="journal article" date="2014" name="Front. Microbiol.">
        <title>High frequency of phylogenetically diverse reductive dehalogenase-homologous genes in deep subseafloor sedimentary metagenomes.</title>
        <authorList>
            <person name="Kawai M."/>
            <person name="Futagami T."/>
            <person name="Toyoda A."/>
            <person name="Takaki Y."/>
            <person name="Nishi S."/>
            <person name="Hori S."/>
            <person name="Arai W."/>
            <person name="Tsubouchi T."/>
            <person name="Morono Y."/>
            <person name="Uchiyama I."/>
            <person name="Ito T."/>
            <person name="Fujiyama A."/>
            <person name="Inagaki F."/>
            <person name="Takami H."/>
        </authorList>
    </citation>
    <scope>NUCLEOTIDE SEQUENCE</scope>
    <source>
        <strain evidence="1">Expedition CK06-06</strain>
    </source>
</reference>
<evidence type="ECO:0000313" key="1">
    <source>
        <dbReference type="EMBL" id="GAG36637.1"/>
    </source>
</evidence>
<gene>
    <name evidence="1" type="ORF">S01H1_72616</name>
</gene>
<proteinExistence type="predicted"/>
<dbReference type="GO" id="GO:0002161">
    <property type="term" value="F:aminoacyl-tRNA deacylase activity"/>
    <property type="evidence" value="ECO:0007669"/>
    <property type="project" value="InterPro"/>
</dbReference>
<sequence>MSIPKKVVKFLAGVKHEPVKHRTVYTAYDKAATLRISQKIVGKTLVVKLDREFALALIPANK</sequence>
<dbReference type="InterPro" id="IPR036754">
    <property type="entry name" value="YbaK/aa-tRNA-synt-asso_dom_sf"/>
</dbReference>
<dbReference type="EMBL" id="BARS01048452">
    <property type="protein sequence ID" value="GAG36637.1"/>
    <property type="molecule type" value="Genomic_DNA"/>
</dbReference>
<protein>
    <submittedName>
        <fullName evidence="1">Uncharacterized protein</fullName>
    </submittedName>
</protein>
<dbReference type="Gene3D" id="3.90.960.10">
    <property type="entry name" value="YbaK/aminoacyl-tRNA synthetase-associated domain"/>
    <property type="match status" value="1"/>
</dbReference>
<feature type="non-terminal residue" evidence="1">
    <location>
        <position position="62"/>
    </location>
</feature>
<accession>X0XMS4</accession>
<organism evidence="1">
    <name type="scientific">marine sediment metagenome</name>
    <dbReference type="NCBI Taxonomy" id="412755"/>
    <lineage>
        <taxon>unclassified sequences</taxon>
        <taxon>metagenomes</taxon>
        <taxon>ecological metagenomes</taxon>
    </lineage>
</organism>
<dbReference type="SUPFAM" id="SSF55826">
    <property type="entry name" value="YbaK/ProRS associated domain"/>
    <property type="match status" value="1"/>
</dbReference>
<name>X0XMS4_9ZZZZ</name>
<dbReference type="AlphaFoldDB" id="X0XMS4"/>
<comment type="caution">
    <text evidence="1">The sequence shown here is derived from an EMBL/GenBank/DDBJ whole genome shotgun (WGS) entry which is preliminary data.</text>
</comment>